<gene>
    <name evidence="2" type="ORF">KYK14_01985</name>
</gene>
<evidence type="ECO:0000313" key="2">
    <source>
        <dbReference type="EMBL" id="MBW3127308.1"/>
    </source>
</evidence>
<dbReference type="Proteomes" id="UP000826188">
    <property type="component" value="Unassembled WGS sequence"/>
</dbReference>
<dbReference type="RefSeq" id="WP_219156510.1">
    <property type="nucleotide sequence ID" value="NZ_JAHWGL010000003.1"/>
</dbReference>
<reference evidence="2 3" key="1">
    <citation type="submission" date="2021-07" db="EMBL/GenBank/DDBJ databases">
        <title>Hymenobacter profundi sp. nov., isolated from deep-sea water.</title>
        <authorList>
            <person name="Kim M.K."/>
        </authorList>
    </citation>
    <scope>NUCLEOTIDE SEQUENCE [LARGE SCALE GENOMIC DNA]</scope>
    <source>
        <strain evidence="2 3">M2</strain>
    </source>
</reference>
<proteinExistence type="predicted"/>
<comment type="caution">
    <text evidence="2">The sequence shown here is derived from an EMBL/GenBank/DDBJ whole genome shotgun (WGS) entry which is preliminary data.</text>
</comment>
<dbReference type="EMBL" id="JAHWGL010000003">
    <property type="protein sequence ID" value="MBW3127308.1"/>
    <property type="molecule type" value="Genomic_DNA"/>
</dbReference>
<dbReference type="InterPro" id="IPR041657">
    <property type="entry name" value="HTH_17"/>
</dbReference>
<feature type="domain" description="Helix-turn-helix" evidence="1">
    <location>
        <begin position="40"/>
        <end position="85"/>
    </location>
</feature>
<protein>
    <submittedName>
        <fullName evidence="2">Helix-turn-helix domain-containing protein</fullName>
    </submittedName>
</protein>
<evidence type="ECO:0000313" key="3">
    <source>
        <dbReference type="Proteomes" id="UP000826188"/>
    </source>
</evidence>
<sequence length="94" mass="10778">MQVALLVPETEWKSLLNTVSQLKAAHEAAQAAAPDPDEILTVPQAAELLGLTPEAVRRARREGRLKGIRRNEKEWGFYRSVLEKFPRRHHRQSR</sequence>
<evidence type="ECO:0000259" key="1">
    <source>
        <dbReference type="Pfam" id="PF12728"/>
    </source>
</evidence>
<keyword evidence="3" id="KW-1185">Reference proteome</keyword>
<accession>A0ABS6WUQ4</accession>
<dbReference type="Pfam" id="PF12728">
    <property type="entry name" value="HTH_17"/>
    <property type="match status" value="1"/>
</dbReference>
<name>A0ABS6WUQ4_9BACT</name>
<organism evidence="2 3">
    <name type="scientific">Hymenobacter profundi</name>
    <dbReference type="NCBI Taxonomy" id="1982110"/>
    <lineage>
        <taxon>Bacteria</taxon>
        <taxon>Pseudomonadati</taxon>
        <taxon>Bacteroidota</taxon>
        <taxon>Cytophagia</taxon>
        <taxon>Cytophagales</taxon>
        <taxon>Hymenobacteraceae</taxon>
        <taxon>Hymenobacter</taxon>
    </lineage>
</organism>